<evidence type="ECO:0000256" key="4">
    <source>
        <dbReference type="ARBA" id="ARBA00022547"/>
    </source>
</evidence>
<comment type="function">
    <text evidence="11">Key component of the proton channel; it plays a direct role in the translocation of protons across the membrane.</text>
</comment>
<dbReference type="RefSeq" id="WP_010036434.1">
    <property type="nucleotide sequence ID" value="NZ_CP025958.1"/>
</dbReference>
<dbReference type="PANTHER" id="PTHR11410:SF0">
    <property type="entry name" value="ATP SYNTHASE SUBUNIT A"/>
    <property type="match status" value="1"/>
</dbReference>
<keyword evidence="13" id="KW-1185">Reference proteome</keyword>
<evidence type="ECO:0000256" key="8">
    <source>
        <dbReference type="ARBA" id="ARBA00023065"/>
    </source>
</evidence>
<reference evidence="12 13" key="1">
    <citation type="submission" date="2018-01" db="EMBL/GenBank/DDBJ databases">
        <title>G. obscuriglobus.</title>
        <authorList>
            <person name="Franke J."/>
            <person name="Blomberg W."/>
            <person name="Selmecki A."/>
        </authorList>
    </citation>
    <scope>NUCLEOTIDE SEQUENCE [LARGE SCALE GENOMIC DNA]</scope>
    <source>
        <strain evidence="12 13">DSM 5831</strain>
    </source>
</reference>
<keyword evidence="3 11" id="KW-0813">Transport</keyword>
<gene>
    <name evidence="11" type="primary">atpB</name>
    <name evidence="12" type="ORF">C1280_23550</name>
</gene>
<dbReference type="KEGG" id="gog:C1280_23550"/>
<evidence type="ECO:0000256" key="1">
    <source>
        <dbReference type="ARBA" id="ARBA00004141"/>
    </source>
</evidence>
<organism evidence="12 13">
    <name type="scientific">Gemmata obscuriglobus</name>
    <dbReference type="NCBI Taxonomy" id="114"/>
    <lineage>
        <taxon>Bacteria</taxon>
        <taxon>Pseudomonadati</taxon>
        <taxon>Planctomycetota</taxon>
        <taxon>Planctomycetia</taxon>
        <taxon>Gemmatales</taxon>
        <taxon>Gemmataceae</taxon>
        <taxon>Gemmata</taxon>
    </lineage>
</organism>
<name>A0A2Z3GYV8_9BACT</name>
<dbReference type="OrthoDB" id="9809130at2"/>
<evidence type="ECO:0000256" key="3">
    <source>
        <dbReference type="ARBA" id="ARBA00022448"/>
    </source>
</evidence>
<comment type="subcellular location">
    <subcellularLocation>
        <location evidence="11">Cell membrane</location>
        <topology evidence="11">Multi-pass membrane protein</topology>
    </subcellularLocation>
    <subcellularLocation>
        <location evidence="1">Membrane</location>
        <topology evidence="1">Multi-pass membrane protein</topology>
    </subcellularLocation>
</comment>
<dbReference type="GO" id="GO:0005886">
    <property type="term" value="C:plasma membrane"/>
    <property type="evidence" value="ECO:0007669"/>
    <property type="project" value="UniProtKB-SubCell"/>
</dbReference>
<dbReference type="GO" id="GO:0046933">
    <property type="term" value="F:proton-transporting ATP synthase activity, rotational mechanism"/>
    <property type="evidence" value="ECO:0007669"/>
    <property type="project" value="UniProtKB-UniRule"/>
</dbReference>
<evidence type="ECO:0000256" key="5">
    <source>
        <dbReference type="ARBA" id="ARBA00022692"/>
    </source>
</evidence>
<evidence type="ECO:0000256" key="10">
    <source>
        <dbReference type="ARBA" id="ARBA00023310"/>
    </source>
</evidence>
<comment type="similarity">
    <text evidence="2 11">Belongs to the ATPase A chain family.</text>
</comment>
<keyword evidence="6 11" id="KW-0375">Hydrogen ion transport</keyword>
<keyword evidence="5 11" id="KW-0812">Transmembrane</keyword>
<sequence>MAANALEHVLDHEKWLGPFSKYQVLLVVAAACVAIPYILLARRTQDGTPPRGPFWNFLEMLLLFIRDEVARPNIHSGHEHHHDEHDEPHGISAAIADQTHPHPPVAQPHVHYADRYVPFLWTLFLFILACNLLGMVPFLGSPTAELSITLVLALSVFLVTHVSAVRKLGVGKYVMSYIPRLKADNLPMTIFLTVAIVPLIAAIEVMGAFIRAAVLAIRLFANIFAGHVALGAILLFAVADPIQGGLSPGGTVAAVVMATALSVLELFVAFLQAFVFVLLSSIFLGMQLNPEH</sequence>
<feature type="transmembrane region" description="Helical" evidence="11">
    <location>
        <begin position="186"/>
        <end position="210"/>
    </location>
</feature>
<dbReference type="InterPro" id="IPR045083">
    <property type="entry name" value="ATP_synth_F0_asu_bact/mt"/>
</dbReference>
<evidence type="ECO:0000256" key="11">
    <source>
        <dbReference type="HAMAP-Rule" id="MF_01393"/>
    </source>
</evidence>
<keyword evidence="10 11" id="KW-0066">ATP synthesis</keyword>
<dbReference type="HAMAP" id="MF_01393">
    <property type="entry name" value="ATP_synth_a_bact"/>
    <property type="match status" value="1"/>
</dbReference>
<keyword evidence="7 11" id="KW-1133">Transmembrane helix</keyword>
<keyword evidence="8 11" id="KW-0406">Ion transport</keyword>
<evidence type="ECO:0000256" key="7">
    <source>
        <dbReference type="ARBA" id="ARBA00022989"/>
    </source>
</evidence>
<evidence type="ECO:0000313" key="12">
    <source>
        <dbReference type="EMBL" id="AWM39679.1"/>
    </source>
</evidence>
<dbReference type="SUPFAM" id="SSF81336">
    <property type="entry name" value="F1F0 ATP synthase subunit A"/>
    <property type="match status" value="1"/>
</dbReference>
<dbReference type="Gene3D" id="1.20.120.220">
    <property type="entry name" value="ATP synthase, F0 complex, subunit A"/>
    <property type="match status" value="1"/>
</dbReference>
<evidence type="ECO:0000256" key="2">
    <source>
        <dbReference type="ARBA" id="ARBA00006810"/>
    </source>
</evidence>
<keyword evidence="4 11" id="KW-0138">CF(0)</keyword>
<dbReference type="InterPro" id="IPR035908">
    <property type="entry name" value="F0_ATP_A_sf"/>
</dbReference>
<dbReference type="Proteomes" id="UP000245802">
    <property type="component" value="Chromosome"/>
</dbReference>
<evidence type="ECO:0000313" key="13">
    <source>
        <dbReference type="Proteomes" id="UP000245802"/>
    </source>
</evidence>
<dbReference type="EMBL" id="CP025958">
    <property type="protein sequence ID" value="AWM39679.1"/>
    <property type="molecule type" value="Genomic_DNA"/>
</dbReference>
<dbReference type="GO" id="GO:0045259">
    <property type="term" value="C:proton-transporting ATP synthase complex"/>
    <property type="evidence" value="ECO:0007669"/>
    <property type="project" value="UniProtKB-KW"/>
</dbReference>
<accession>A0A2Z3GYV8</accession>
<feature type="transmembrane region" description="Helical" evidence="11">
    <location>
        <begin position="119"/>
        <end position="140"/>
    </location>
</feature>
<dbReference type="AlphaFoldDB" id="A0A2Z3GYV8"/>
<dbReference type="Pfam" id="PF00119">
    <property type="entry name" value="ATP-synt_A"/>
    <property type="match status" value="1"/>
</dbReference>
<dbReference type="InterPro" id="IPR000568">
    <property type="entry name" value="ATP_synth_F0_asu"/>
</dbReference>
<dbReference type="CDD" id="cd00310">
    <property type="entry name" value="ATP-synt_Fo_a_6"/>
    <property type="match status" value="1"/>
</dbReference>
<keyword evidence="11" id="KW-1003">Cell membrane</keyword>
<evidence type="ECO:0000256" key="6">
    <source>
        <dbReference type="ARBA" id="ARBA00022781"/>
    </source>
</evidence>
<feature type="transmembrane region" description="Helical" evidence="11">
    <location>
        <begin position="22"/>
        <end position="41"/>
    </location>
</feature>
<feature type="transmembrane region" description="Helical" evidence="11">
    <location>
        <begin position="251"/>
        <end position="284"/>
    </location>
</feature>
<keyword evidence="9 11" id="KW-0472">Membrane</keyword>
<dbReference type="PRINTS" id="PR00123">
    <property type="entry name" value="ATPASEA"/>
</dbReference>
<proteinExistence type="inferred from homology"/>
<protein>
    <recommendedName>
        <fullName evidence="11">ATP synthase subunit a</fullName>
    </recommendedName>
    <alternativeName>
        <fullName evidence="11">ATP synthase F0 sector subunit a</fullName>
    </alternativeName>
    <alternativeName>
        <fullName evidence="11">F-ATPase subunit 6</fullName>
    </alternativeName>
</protein>
<feature type="transmembrane region" description="Helical" evidence="11">
    <location>
        <begin position="216"/>
        <end position="239"/>
    </location>
</feature>
<evidence type="ECO:0000256" key="9">
    <source>
        <dbReference type="ARBA" id="ARBA00023136"/>
    </source>
</evidence>
<dbReference type="PANTHER" id="PTHR11410">
    <property type="entry name" value="ATP SYNTHASE SUBUNIT A"/>
    <property type="match status" value="1"/>
</dbReference>
<feature type="transmembrane region" description="Helical" evidence="11">
    <location>
        <begin position="146"/>
        <end position="165"/>
    </location>
</feature>